<proteinExistence type="predicted"/>
<dbReference type="AlphaFoldDB" id="A0AAD7KH01"/>
<evidence type="ECO:0000313" key="1">
    <source>
        <dbReference type="EMBL" id="KAJ7785352.1"/>
    </source>
</evidence>
<dbReference type="Proteomes" id="UP001215280">
    <property type="component" value="Unassembled WGS sequence"/>
</dbReference>
<keyword evidence="2" id="KW-1185">Reference proteome</keyword>
<dbReference type="EMBL" id="JARJLG010000001">
    <property type="protein sequence ID" value="KAJ7785352.1"/>
    <property type="molecule type" value="Genomic_DNA"/>
</dbReference>
<accession>A0AAD7KH01</accession>
<gene>
    <name evidence="1" type="ORF">DFH07DRAFT_8000</name>
</gene>
<protein>
    <recommendedName>
        <fullName evidence="3">F-box domain-containing protein</fullName>
    </recommendedName>
</protein>
<reference evidence="1" key="1">
    <citation type="submission" date="2023-03" db="EMBL/GenBank/DDBJ databases">
        <title>Massive genome expansion in bonnet fungi (Mycena s.s.) driven by repeated elements and novel gene families across ecological guilds.</title>
        <authorList>
            <consortium name="Lawrence Berkeley National Laboratory"/>
            <person name="Harder C.B."/>
            <person name="Miyauchi S."/>
            <person name="Viragh M."/>
            <person name="Kuo A."/>
            <person name="Thoen E."/>
            <person name="Andreopoulos B."/>
            <person name="Lu D."/>
            <person name="Skrede I."/>
            <person name="Drula E."/>
            <person name="Henrissat B."/>
            <person name="Morin E."/>
            <person name="Kohler A."/>
            <person name="Barry K."/>
            <person name="LaButti K."/>
            <person name="Morin E."/>
            <person name="Salamov A."/>
            <person name="Lipzen A."/>
            <person name="Mereny Z."/>
            <person name="Hegedus B."/>
            <person name="Baldrian P."/>
            <person name="Stursova M."/>
            <person name="Weitz H."/>
            <person name="Taylor A."/>
            <person name="Grigoriev I.V."/>
            <person name="Nagy L.G."/>
            <person name="Martin F."/>
            <person name="Kauserud H."/>
        </authorList>
    </citation>
    <scope>NUCLEOTIDE SEQUENCE</scope>
    <source>
        <strain evidence="1">CBHHK188m</strain>
    </source>
</reference>
<evidence type="ECO:0000313" key="2">
    <source>
        <dbReference type="Proteomes" id="UP001215280"/>
    </source>
</evidence>
<sequence length="482" mass="53552">MLAEMFMHATAEDQDASDLHIPMHFHFVLSQVCGLWRAVALHTPSMWRRVVLHLQNRVTGFGSITRLARTCFERSCELPLELVITSSISTATSIPNLSMDLVLPVRHRIRHLELRLPVVFTESIFKLPRNSLKALKSISISALVSGGDIGSWFRSMSGLEGAPLLDTVKFSCVHPPGSLDQWRETEFRFDPYVAGLPWAQLTGLALKDLEIRCDDALYALEMATSLVRCTVDLRIIPPLEPVVAFTNGPVAHTTTSDPEPPKPKKPITLPALLVFEVAVSGTDNAPADFFDRLVLPSLVELSIKYKDVQTLPCATLTDLQKRSSFSLERFVLAGRMGDSLVPFFQSNPHICRLQLVFCALELMPLAAAFARKDGGEALLPCLRTLTLADRWAEETPPATWAAATKAVVEMARSRWRVQAGSADARLEAFTFGSRAALSAKKTARINRCREDGMRVRTMTVLPQRAHLVRVDYINMILLLDES</sequence>
<comment type="caution">
    <text evidence="1">The sequence shown here is derived from an EMBL/GenBank/DDBJ whole genome shotgun (WGS) entry which is preliminary data.</text>
</comment>
<name>A0AAD7KH01_9AGAR</name>
<evidence type="ECO:0008006" key="3">
    <source>
        <dbReference type="Google" id="ProtNLM"/>
    </source>
</evidence>
<organism evidence="1 2">
    <name type="scientific">Mycena maculata</name>
    <dbReference type="NCBI Taxonomy" id="230809"/>
    <lineage>
        <taxon>Eukaryota</taxon>
        <taxon>Fungi</taxon>
        <taxon>Dikarya</taxon>
        <taxon>Basidiomycota</taxon>
        <taxon>Agaricomycotina</taxon>
        <taxon>Agaricomycetes</taxon>
        <taxon>Agaricomycetidae</taxon>
        <taxon>Agaricales</taxon>
        <taxon>Marasmiineae</taxon>
        <taxon>Mycenaceae</taxon>
        <taxon>Mycena</taxon>
    </lineage>
</organism>